<dbReference type="Proteomes" id="UP000234935">
    <property type="component" value="Unassembled WGS sequence"/>
</dbReference>
<dbReference type="SUPFAM" id="SSF52317">
    <property type="entry name" value="Class I glutamine amidotransferase-like"/>
    <property type="match status" value="1"/>
</dbReference>
<dbReference type="Pfam" id="PF03575">
    <property type="entry name" value="Peptidase_S51"/>
    <property type="match status" value="1"/>
</dbReference>
<dbReference type="GO" id="GO:0008236">
    <property type="term" value="F:serine-type peptidase activity"/>
    <property type="evidence" value="ECO:0007669"/>
    <property type="project" value="UniProtKB-KW"/>
</dbReference>
<evidence type="ECO:0000313" key="6">
    <source>
        <dbReference type="Proteomes" id="UP000234935"/>
    </source>
</evidence>
<reference evidence="5 6" key="1">
    <citation type="submission" date="2017-07" db="EMBL/GenBank/DDBJ databases">
        <title>Bifidobacterium novel species.</title>
        <authorList>
            <person name="Lugli G.A."/>
            <person name="Milani C."/>
            <person name="Duranti S."/>
            <person name="Mangifesta M."/>
        </authorList>
    </citation>
    <scope>NUCLEOTIDE SEQUENCE [LARGE SCALE GENOMIC DNA]</scope>
    <source>
        <strain evidence="6">Goo31D</strain>
    </source>
</reference>
<proteinExistence type="inferred from homology"/>
<keyword evidence="2" id="KW-0645">Protease</keyword>
<accession>A0A2N5J1K0</accession>
<keyword evidence="3" id="KW-0378">Hydrolase</keyword>
<name>A0A2N5J1K0_9BIFI</name>
<gene>
    <name evidence="5" type="ORF">CGZ88_0243</name>
</gene>
<keyword evidence="6" id="KW-1185">Reference proteome</keyword>
<dbReference type="AlphaFoldDB" id="A0A2N5J1K0"/>
<comment type="caution">
    <text evidence="5">The sequence shown here is derived from an EMBL/GenBank/DDBJ whole genome shotgun (WGS) entry which is preliminary data.</text>
</comment>
<dbReference type="PANTHER" id="PTHR20842">
    <property type="entry name" value="PROTEASE S51 ALPHA-ASPARTYL DIPEPTIDASE"/>
    <property type="match status" value="1"/>
</dbReference>
<dbReference type="EMBL" id="NMYC01000001">
    <property type="protein sequence ID" value="PLS28081.1"/>
    <property type="molecule type" value="Genomic_DNA"/>
</dbReference>
<evidence type="ECO:0000256" key="1">
    <source>
        <dbReference type="ARBA" id="ARBA00006534"/>
    </source>
</evidence>
<comment type="similarity">
    <text evidence="1">Belongs to the peptidase S51 family.</text>
</comment>
<evidence type="ECO:0000256" key="2">
    <source>
        <dbReference type="ARBA" id="ARBA00022670"/>
    </source>
</evidence>
<dbReference type="InterPro" id="IPR029062">
    <property type="entry name" value="Class_I_gatase-like"/>
</dbReference>
<keyword evidence="4" id="KW-0720">Serine protease</keyword>
<dbReference type="InterPro" id="IPR005320">
    <property type="entry name" value="Peptidase_S51"/>
</dbReference>
<dbReference type="PANTHER" id="PTHR20842:SF0">
    <property type="entry name" value="ALPHA-ASPARTYL DIPEPTIDASE"/>
    <property type="match status" value="1"/>
</dbReference>
<sequence>MGRVTDVGTGARLLFASSAVGLLPLMRRVFALRDGAIIGFVPNASFAEPYGFANRMAAPWWRAHGLKVRCVDLNGRRARVAAMLRGCDLLYLCGGNSFHLMRCLRAAGVVPLIRDLVASGVPYVGESAGAVVAAPDIDYIAPMDVRREPAATLHAARRASSPTRGLTLTDVHVVPHVGGRMLGAAARDILRLHAGEPSYVPLRNDEALVVEDGRMCRVGTGSRIARLL</sequence>
<evidence type="ECO:0000313" key="5">
    <source>
        <dbReference type="EMBL" id="PLS28081.1"/>
    </source>
</evidence>
<dbReference type="Gene3D" id="3.40.50.880">
    <property type="match status" value="1"/>
</dbReference>
<protein>
    <submittedName>
        <fullName evidence="5">Peptidase</fullName>
    </submittedName>
</protein>
<dbReference type="GO" id="GO:0006508">
    <property type="term" value="P:proteolysis"/>
    <property type="evidence" value="ECO:0007669"/>
    <property type="project" value="UniProtKB-KW"/>
</dbReference>
<dbReference type="OrthoDB" id="3373764at2"/>
<organism evidence="5 6">
    <name type="scientific">Bifidobacterium anseris</name>
    <dbReference type="NCBI Taxonomy" id="2020963"/>
    <lineage>
        <taxon>Bacteria</taxon>
        <taxon>Bacillati</taxon>
        <taxon>Actinomycetota</taxon>
        <taxon>Actinomycetes</taxon>
        <taxon>Bifidobacteriales</taxon>
        <taxon>Bifidobacteriaceae</taxon>
        <taxon>Bifidobacterium</taxon>
    </lineage>
</organism>
<evidence type="ECO:0000256" key="4">
    <source>
        <dbReference type="ARBA" id="ARBA00022825"/>
    </source>
</evidence>
<dbReference type="RefSeq" id="WP_101670900.1">
    <property type="nucleotide sequence ID" value="NZ_NMYC01000001.1"/>
</dbReference>
<evidence type="ECO:0000256" key="3">
    <source>
        <dbReference type="ARBA" id="ARBA00022801"/>
    </source>
</evidence>